<reference evidence="1" key="1">
    <citation type="submission" date="2020-04" db="EMBL/GenBank/DDBJ databases">
        <title>Draft genome resource of the tomato pathogen Pseudocercospora fuligena.</title>
        <authorList>
            <person name="Zaccaron A."/>
        </authorList>
    </citation>
    <scope>NUCLEOTIDE SEQUENCE</scope>
    <source>
        <strain evidence="1">PF001</strain>
    </source>
</reference>
<evidence type="ECO:0000313" key="1">
    <source>
        <dbReference type="EMBL" id="KAF7197433.1"/>
    </source>
</evidence>
<dbReference type="AlphaFoldDB" id="A0A8H6RU60"/>
<gene>
    <name evidence="1" type="ORF">HII31_01243</name>
</gene>
<dbReference type="Gene3D" id="3.90.1590.10">
    <property type="entry name" value="glutathione-dependent formaldehyde- activating enzyme (gfa)"/>
    <property type="match status" value="2"/>
</dbReference>
<dbReference type="SUPFAM" id="SSF51316">
    <property type="entry name" value="Mss4-like"/>
    <property type="match status" value="2"/>
</dbReference>
<dbReference type="InterPro" id="IPR011057">
    <property type="entry name" value="Mss4-like_sf"/>
</dbReference>
<organism evidence="1 2">
    <name type="scientific">Pseudocercospora fuligena</name>
    <dbReference type="NCBI Taxonomy" id="685502"/>
    <lineage>
        <taxon>Eukaryota</taxon>
        <taxon>Fungi</taxon>
        <taxon>Dikarya</taxon>
        <taxon>Ascomycota</taxon>
        <taxon>Pezizomycotina</taxon>
        <taxon>Dothideomycetes</taxon>
        <taxon>Dothideomycetidae</taxon>
        <taxon>Mycosphaerellales</taxon>
        <taxon>Mycosphaerellaceae</taxon>
        <taxon>Pseudocercospora</taxon>
    </lineage>
</organism>
<comment type="caution">
    <text evidence="1">The sequence shown here is derived from an EMBL/GenBank/DDBJ whole genome shotgun (WGS) entry which is preliminary data.</text>
</comment>
<dbReference type="EMBL" id="JABCIY010000015">
    <property type="protein sequence ID" value="KAF7197433.1"/>
    <property type="molecule type" value="Genomic_DNA"/>
</dbReference>
<sequence>MTTAYLPPEYKGPDRKLLDKLTAFDFSENVKFYFCSQCGTKVLLHCPTNDETVSKWEILIGTLEEADTSVIRVEKHICISDTLDGGLADFLTNIDGRQIKRYARMSDSEELPLGWRAPDRPEVRVPHAGERLHGYCKCKGVELWLAAPSARSQHPHEAYETRPFPMITSLSLDETEHWWLRDHGKRFRAALCPCDSCRLAANGTAFAEWAYLPTVDISLDAGGKISVPKSLKWGTIRHWQTPNATQAFCGRCGAIIFWSTHARPYLQDYGIGLFESADGARAESWFRWRTADLRHREDGLRRAPELTLAVEKGLQEYGKTTQRSLPGHDREAAEGHR</sequence>
<evidence type="ECO:0008006" key="3">
    <source>
        <dbReference type="Google" id="ProtNLM"/>
    </source>
</evidence>
<evidence type="ECO:0000313" key="2">
    <source>
        <dbReference type="Proteomes" id="UP000660729"/>
    </source>
</evidence>
<proteinExistence type="predicted"/>
<dbReference type="Proteomes" id="UP000660729">
    <property type="component" value="Unassembled WGS sequence"/>
</dbReference>
<name>A0A8H6RU60_9PEZI</name>
<protein>
    <recommendedName>
        <fullName evidence="3">CENP-V/GFA domain-containing protein</fullName>
    </recommendedName>
</protein>
<dbReference type="PANTHER" id="PTHR33337:SF40">
    <property type="entry name" value="CENP-V_GFA DOMAIN-CONTAINING PROTEIN-RELATED"/>
    <property type="match status" value="1"/>
</dbReference>
<dbReference type="OrthoDB" id="5422068at2759"/>
<accession>A0A8H6RU60</accession>
<dbReference type="PANTHER" id="PTHR33337">
    <property type="entry name" value="GFA DOMAIN-CONTAINING PROTEIN"/>
    <property type="match status" value="1"/>
</dbReference>
<keyword evidence="2" id="KW-1185">Reference proteome</keyword>